<evidence type="ECO:0000313" key="4">
    <source>
        <dbReference type="EMBL" id="QUJ74981.1"/>
    </source>
</evidence>
<reference evidence="3 5" key="1">
    <citation type="journal article" date="2014" name="PLoS Genet.">
        <title>Phylogenetically driven sequencing of extremely halophilic archaea reveals strategies for static and dynamic osmo-response.</title>
        <authorList>
            <person name="Becker E.A."/>
            <person name="Seitzer P.M."/>
            <person name="Tritt A."/>
            <person name="Larsen D."/>
            <person name="Krusor M."/>
            <person name="Yao A.I."/>
            <person name="Wu D."/>
            <person name="Madern D."/>
            <person name="Eisen J.A."/>
            <person name="Darling A.E."/>
            <person name="Facciotti M.T."/>
        </authorList>
    </citation>
    <scope>NUCLEOTIDE SEQUENCE [LARGE SCALE GENOMIC DNA]</scope>
    <source>
        <strain evidence="3 5">ATCC 33800</strain>
    </source>
</reference>
<dbReference type="PATRIC" id="fig|662476.7.peg.3658"/>
<dbReference type="RefSeq" id="WP_004966110.1">
    <property type="nucleotide sequence ID" value="NZ_AOLR01000037.1"/>
</dbReference>
<dbReference type="GeneID" id="64825749"/>
<dbReference type="CDD" id="cd00198">
    <property type="entry name" value="vWFA"/>
    <property type="match status" value="1"/>
</dbReference>
<dbReference type="PROSITE" id="PS50234">
    <property type="entry name" value="VWFA"/>
    <property type="match status" value="1"/>
</dbReference>
<organism evidence="3 5">
    <name type="scientific">Haloarcula marismortui ATCC 33800</name>
    <dbReference type="NCBI Taxonomy" id="662476"/>
    <lineage>
        <taxon>Archaea</taxon>
        <taxon>Methanobacteriati</taxon>
        <taxon>Methanobacteriota</taxon>
        <taxon>Stenosarchaea group</taxon>
        <taxon>Halobacteria</taxon>
        <taxon>Halobacteriales</taxon>
        <taxon>Haloarculaceae</taxon>
        <taxon>Haloarcula</taxon>
    </lineage>
</organism>
<accession>M0JLX5</accession>
<geneLocation type="plasmid" evidence="4 6">
    <name>pHsi139</name>
</geneLocation>
<dbReference type="Pfam" id="PF00092">
    <property type="entry name" value="VWA"/>
    <property type="match status" value="1"/>
</dbReference>
<keyword evidence="4" id="KW-0614">Plasmid</keyword>
<gene>
    <name evidence="3" type="ORF">C436_18271</name>
    <name evidence="4" type="ORF">KDQ40_22295</name>
</gene>
<dbReference type="InterPro" id="IPR002035">
    <property type="entry name" value="VWF_A"/>
</dbReference>
<proteinExistence type="predicted"/>
<dbReference type="AlphaFoldDB" id="M0JLX5"/>
<feature type="region of interest" description="Disordered" evidence="1">
    <location>
        <begin position="164"/>
        <end position="211"/>
    </location>
</feature>
<dbReference type="SUPFAM" id="SSF53300">
    <property type="entry name" value="vWA-like"/>
    <property type="match status" value="1"/>
</dbReference>
<dbReference type="Gene3D" id="3.40.50.410">
    <property type="entry name" value="von Willebrand factor, type A domain"/>
    <property type="match status" value="1"/>
</dbReference>
<evidence type="ECO:0000256" key="1">
    <source>
        <dbReference type="SAM" id="MobiDB-lite"/>
    </source>
</evidence>
<dbReference type="KEGG" id="hsin:KDQ40_22295"/>
<reference evidence="4" key="2">
    <citation type="submission" date="2021-04" db="EMBL/GenBank/DDBJ databases">
        <title>Complete Genome sequence and Methylome Analysis of the Haloarchaeon Haloarcula sinaiiensis.</title>
        <authorList>
            <person name="Fomenkov A."/>
            <person name="DasSarma P."/>
            <person name="DasSarma S."/>
            <person name="Roberts R.J."/>
        </authorList>
    </citation>
    <scope>NUCLEOTIDE SEQUENCE</scope>
    <source>
        <strain evidence="4">ATCC 33800</strain>
        <plasmid evidence="4">pHsi139</plasmid>
    </source>
</reference>
<feature type="compositionally biased region" description="Basic and acidic residues" evidence="1">
    <location>
        <begin position="201"/>
        <end position="211"/>
    </location>
</feature>
<dbReference type="Proteomes" id="UP000682967">
    <property type="component" value="Plasmid pHsi139"/>
</dbReference>
<evidence type="ECO:0000313" key="3">
    <source>
        <dbReference type="EMBL" id="EMA09991.1"/>
    </source>
</evidence>
<name>M0JLX5_9EURY</name>
<evidence type="ECO:0000259" key="2">
    <source>
        <dbReference type="PROSITE" id="PS50234"/>
    </source>
</evidence>
<dbReference type="OrthoDB" id="238269at2157"/>
<feature type="domain" description="VWFA" evidence="2">
    <location>
        <begin position="4"/>
        <end position="192"/>
    </location>
</feature>
<keyword evidence="5" id="KW-1185">Reference proteome</keyword>
<protein>
    <submittedName>
        <fullName evidence="4">VWA domain-containing protein</fullName>
    </submittedName>
</protein>
<sequence>MKTQITFVLDSSGSMSKIEEDTKGGFNSFLKNQRDEVGTATVTLYDFNTTVDLAYAEYPIAEAPQLTSETYTPAGKTALHDALYTAVTETAERIAATDQSEQPDNVIVVVLTDGKENASETHHERVQEQVQMRREEQGWEFLFIGANQDAALTAENMGMDADRSLNMAHSGEGTEAAYESTSEQVSDVRQEGHTSGYSVADRQRQEDARHD</sequence>
<dbReference type="EMBL" id="CP073372">
    <property type="protein sequence ID" value="QUJ74981.1"/>
    <property type="molecule type" value="Genomic_DNA"/>
</dbReference>
<evidence type="ECO:0000313" key="5">
    <source>
        <dbReference type="Proteomes" id="UP000011659"/>
    </source>
</evidence>
<dbReference type="Proteomes" id="UP000011659">
    <property type="component" value="Unassembled WGS sequence"/>
</dbReference>
<dbReference type="InterPro" id="IPR036465">
    <property type="entry name" value="vWFA_dom_sf"/>
</dbReference>
<evidence type="ECO:0000313" key="6">
    <source>
        <dbReference type="Proteomes" id="UP000682967"/>
    </source>
</evidence>
<dbReference type="EMBL" id="AOLR01000037">
    <property type="protein sequence ID" value="EMA09991.1"/>
    <property type="molecule type" value="Genomic_DNA"/>
</dbReference>